<comment type="caution">
    <text evidence="2">The sequence shown here is derived from an EMBL/GenBank/DDBJ whole genome shotgun (WGS) entry which is preliminary data.</text>
</comment>
<feature type="domain" description="DUF7734" evidence="1">
    <location>
        <begin position="79"/>
        <end position="162"/>
    </location>
</feature>
<keyword evidence="3" id="KW-1185">Reference proteome</keyword>
<dbReference type="Pfam" id="PF24869">
    <property type="entry name" value="DUF7734"/>
    <property type="match status" value="1"/>
</dbReference>
<organism evidence="2 3">
    <name type="scientific">Dendrobium chrysotoxum</name>
    <name type="common">Orchid</name>
    <dbReference type="NCBI Taxonomy" id="161865"/>
    <lineage>
        <taxon>Eukaryota</taxon>
        <taxon>Viridiplantae</taxon>
        <taxon>Streptophyta</taxon>
        <taxon>Embryophyta</taxon>
        <taxon>Tracheophyta</taxon>
        <taxon>Spermatophyta</taxon>
        <taxon>Magnoliopsida</taxon>
        <taxon>Liliopsida</taxon>
        <taxon>Asparagales</taxon>
        <taxon>Orchidaceae</taxon>
        <taxon>Epidendroideae</taxon>
        <taxon>Malaxideae</taxon>
        <taxon>Dendrobiinae</taxon>
        <taxon>Dendrobium</taxon>
    </lineage>
</organism>
<proteinExistence type="predicted"/>
<evidence type="ECO:0000313" key="2">
    <source>
        <dbReference type="EMBL" id="KAH0460116.1"/>
    </source>
</evidence>
<dbReference type="Proteomes" id="UP000775213">
    <property type="component" value="Unassembled WGS sequence"/>
</dbReference>
<name>A0AAV7GVR6_DENCH</name>
<sequence>MLIHRLCLLPPAISNHKPVPVTSSFVQRFPTLASGRPRRPMFKFCRARRRVIRYEEDNNVEEEEEEEEEEEHGYNAEIAMLESYTESARSEVLLVRATVDGAVEQVLIFKGYSSCLSSRTAIDPSKSVLPAKAIIQSIDVIKGPFDPSCIEYLQKGLTLDEFIVRSKGKLRK</sequence>
<reference evidence="2 3" key="1">
    <citation type="journal article" date="2021" name="Hortic Res">
        <title>Chromosome-scale assembly of the Dendrobium chrysotoxum genome enhances the understanding of orchid evolution.</title>
        <authorList>
            <person name="Zhang Y."/>
            <person name="Zhang G.Q."/>
            <person name="Zhang D."/>
            <person name="Liu X.D."/>
            <person name="Xu X.Y."/>
            <person name="Sun W.H."/>
            <person name="Yu X."/>
            <person name="Zhu X."/>
            <person name="Wang Z.W."/>
            <person name="Zhao X."/>
            <person name="Zhong W.Y."/>
            <person name="Chen H."/>
            <person name="Yin W.L."/>
            <person name="Huang T."/>
            <person name="Niu S.C."/>
            <person name="Liu Z.J."/>
        </authorList>
    </citation>
    <scope>NUCLEOTIDE SEQUENCE [LARGE SCALE GENOMIC DNA]</scope>
    <source>
        <strain evidence="2">Lindl</strain>
    </source>
</reference>
<protein>
    <recommendedName>
        <fullName evidence="1">DUF7734 domain-containing protein</fullName>
    </recommendedName>
</protein>
<dbReference type="PANTHER" id="PTHR36729:SF2">
    <property type="entry name" value="EXPRESSED PROTEIN"/>
    <property type="match status" value="1"/>
</dbReference>
<dbReference type="PANTHER" id="PTHR36729">
    <property type="entry name" value="EXPRESSED PROTEIN"/>
    <property type="match status" value="1"/>
</dbReference>
<evidence type="ECO:0000313" key="3">
    <source>
        <dbReference type="Proteomes" id="UP000775213"/>
    </source>
</evidence>
<dbReference type="GO" id="GO:0009507">
    <property type="term" value="C:chloroplast"/>
    <property type="evidence" value="ECO:0007669"/>
    <property type="project" value="TreeGrafter"/>
</dbReference>
<dbReference type="InterPro" id="IPR056636">
    <property type="entry name" value="DUF7734"/>
</dbReference>
<dbReference type="AlphaFoldDB" id="A0AAV7GVR6"/>
<evidence type="ECO:0000259" key="1">
    <source>
        <dbReference type="Pfam" id="PF24869"/>
    </source>
</evidence>
<gene>
    <name evidence="2" type="ORF">IEQ34_010779</name>
</gene>
<accession>A0AAV7GVR6</accession>
<dbReference type="EMBL" id="JAGFBR010000010">
    <property type="protein sequence ID" value="KAH0460116.1"/>
    <property type="molecule type" value="Genomic_DNA"/>
</dbReference>